<dbReference type="GO" id="GO:0005829">
    <property type="term" value="C:cytosol"/>
    <property type="evidence" value="ECO:0007669"/>
    <property type="project" value="TreeGrafter"/>
</dbReference>
<evidence type="ECO:0000256" key="2">
    <source>
        <dbReference type="ARBA" id="ARBA00022801"/>
    </source>
</evidence>
<dbReference type="GO" id="GO:0016052">
    <property type="term" value="P:carbohydrate catabolic process"/>
    <property type="evidence" value="ECO:0007669"/>
    <property type="project" value="TreeGrafter"/>
</dbReference>
<proteinExistence type="inferred from homology"/>
<dbReference type="SUPFAM" id="SSF51445">
    <property type="entry name" value="(Trans)glycosidases"/>
    <property type="match status" value="1"/>
</dbReference>
<reference evidence="5" key="2">
    <citation type="submission" date="2023-10" db="EMBL/GenBank/DDBJ databases">
        <authorList>
            <person name="Khurajog B."/>
        </authorList>
    </citation>
    <scope>NUCLEOTIDE SEQUENCE</scope>
    <source>
        <strain evidence="5">BF14</strain>
    </source>
</reference>
<accession>A0AAW8YNL7</accession>
<name>A0AAW8YNL7_PEDAC</name>
<sequence length="495" mass="57203">MVEELIKKTSRQMPDGFLWGGATAANQLEGGFNEGGKGLSVSDVYTFDSKRPKSEWTKQWLGMTHEQVAQAQDPNSKEFYPKRIGVDFYHHYKEDIKLFAEMGFKAFRMSIAWTRIFPNGDEKQPNEDGLNFYDAVFDELNKYNIEPIVSLSHYEMPLNLVTNYGGWTNRKVIDFFVKFAETVFKRYRKKVKYWMTFNEINSVKHHPYVSVGVIEEGAKNIEQEKYQGAHHQFIASALATKLCHEIIPGSKLGCMISYQMLLPYTCNPEDVQATVEAQRVSLFFSDVQAQGKYPAYTNRMFKEKNVHLKAEPNDAEILRKYPVDYVSFSYYMSSTVSAHPEKLEHAEGNLITGGIKNPYLKSSEWGWQIDPVSLRIALNQLYTRYQKPIFIAENGLGAKDQVDKNGKINDQYRIDYLREHIKQMKEALYDGVDLFGYTMWGCIDIVSASTSQMSKRYGFVYVDQDDDGKGTKQRLRKESFYWYKKVIDTNGEDLS</sequence>
<dbReference type="AlphaFoldDB" id="A0AAW8YNL7"/>
<dbReference type="EC" id="3.2.1.86" evidence="5"/>
<dbReference type="PROSITE" id="PS00653">
    <property type="entry name" value="GLYCOSYL_HYDROL_F1_2"/>
    <property type="match status" value="1"/>
</dbReference>
<comment type="similarity">
    <text evidence="1 4">Belongs to the glycosyl hydrolase 1 family.</text>
</comment>
<keyword evidence="2 5" id="KW-0378">Hydrolase</keyword>
<dbReference type="Proteomes" id="UP001280415">
    <property type="component" value="Unassembled WGS sequence"/>
</dbReference>
<dbReference type="RefSeq" id="WP_317052099.1">
    <property type="nucleotide sequence ID" value="NZ_CP140878.1"/>
</dbReference>
<dbReference type="NCBIfam" id="NF007356">
    <property type="entry name" value="PRK09852.1"/>
    <property type="match status" value="1"/>
</dbReference>
<keyword evidence="3 5" id="KW-0326">Glycosidase</keyword>
<dbReference type="Gene3D" id="3.20.20.80">
    <property type="entry name" value="Glycosidases"/>
    <property type="match status" value="1"/>
</dbReference>
<dbReference type="FunFam" id="3.20.20.80:FF:000004">
    <property type="entry name" value="Beta-glucosidase 6-phospho-beta-glucosidase"/>
    <property type="match status" value="1"/>
</dbReference>
<dbReference type="InterPro" id="IPR001360">
    <property type="entry name" value="Glyco_hydro_1"/>
</dbReference>
<dbReference type="Pfam" id="PF00232">
    <property type="entry name" value="Glyco_hydro_1"/>
    <property type="match status" value="1"/>
</dbReference>
<evidence type="ECO:0000256" key="3">
    <source>
        <dbReference type="ARBA" id="ARBA00023295"/>
    </source>
</evidence>
<dbReference type="PANTHER" id="PTHR10353:SF122">
    <property type="entry name" value="6-PHOSPHO-BETA-GLUCOSIDASE ASCB-RELATED"/>
    <property type="match status" value="1"/>
</dbReference>
<evidence type="ECO:0000256" key="4">
    <source>
        <dbReference type="RuleBase" id="RU003690"/>
    </source>
</evidence>
<evidence type="ECO:0000256" key="1">
    <source>
        <dbReference type="ARBA" id="ARBA00010838"/>
    </source>
</evidence>
<dbReference type="EMBL" id="JAWJAX010000004">
    <property type="protein sequence ID" value="MDV2911100.1"/>
    <property type="molecule type" value="Genomic_DNA"/>
</dbReference>
<reference evidence="5" key="1">
    <citation type="journal article" date="2023" name="PeerJ">
        <title>Selection and evaluation of lactic acid bacteria from chicken feces in Thailand as potential probiotics.</title>
        <authorList>
            <person name="Khurajog B."/>
            <person name="Disastra Y."/>
            <person name="Lawwyne L.D."/>
            <person name="Sirichokchatchawan W."/>
            <person name="Niyomtham W."/>
            <person name="Yindee J."/>
            <person name="Hampson D.J."/>
            <person name="Prapasarakul N."/>
        </authorList>
    </citation>
    <scope>NUCLEOTIDE SEQUENCE</scope>
    <source>
        <strain evidence="5">BF14</strain>
    </source>
</reference>
<protein>
    <submittedName>
        <fullName evidence="5">6-phospho-beta-glucosidase</fullName>
        <ecNumber evidence="5">3.2.1.86</ecNumber>
    </submittedName>
</protein>
<comment type="caution">
    <text evidence="5">The sequence shown here is derived from an EMBL/GenBank/DDBJ whole genome shotgun (WGS) entry which is preliminary data.</text>
</comment>
<dbReference type="PANTHER" id="PTHR10353">
    <property type="entry name" value="GLYCOSYL HYDROLASE"/>
    <property type="match status" value="1"/>
</dbReference>
<dbReference type="InterPro" id="IPR017853">
    <property type="entry name" value="GH"/>
</dbReference>
<organism evidence="5 6">
    <name type="scientific">Pediococcus acidilactici</name>
    <dbReference type="NCBI Taxonomy" id="1254"/>
    <lineage>
        <taxon>Bacteria</taxon>
        <taxon>Bacillati</taxon>
        <taxon>Bacillota</taxon>
        <taxon>Bacilli</taxon>
        <taxon>Lactobacillales</taxon>
        <taxon>Lactobacillaceae</taxon>
        <taxon>Pediococcus</taxon>
        <taxon>Pediococcus acidilactici group</taxon>
    </lineage>
</organism>
<dbReference type="InterPro" id="IPR033132">
    <property type="entry name" value="GH_1_N_CS"/>
</dbReference>
<evidence type="ECO:0000313" key="5">
    <source>
        <dbReference type="EMBL" id="MDV2911100.1"/>
    </source>
</evidence>
<dbReference type="PRINTS" id="PR00131">
    <property type="entry name" value="GLHYDRLASE1"/>
</dbReference>
<dbReference type="GO" id="GO:0008706">
    <property type="term" value="F:6-phospho-beta-glucosidase activity"/>
    <property type="evidence" value="ECO:0007669"/>
    <property type="project" value="UniProtKB-EC"/>
</dbReference>
<dbReference type="NCBIfam" id="NF007158">
    <property type="entry name" value="PRK09593.1"/>
    <property type="match status" value="1"/>
</dbReference>
<evidence type="ECO:0000313" key="6">
    <source>
        <dbReference type="Proteomes" id="UP001280415"/>
    </source>
</evidence>
<gene>
    <name evidence="5" type="primary">ascB</name>
    <name evidence="5" type="ORF">R0H03_04360</name>
</gene>